<evidence type="ECO:0000313" key="3">
    <source>
        <dbReference type="EMBL" id="MFC5850176.1"/>
    </source>
</evidence>
<dbReference type="PANTHER" id="PTHR32063">
    <property type="match status" value="1"/>
</dbReference>
<protein>
    <submittedName>
        <fullName evidence="3">Efflux RND transporter permease subunit</fullName>
    </submittedName>
</protein>
<dbReference type="Gene3D" id="3.30.70.1430">
    <property type="entry name" value="Multidrug efflux transporter AcrB pore domain"/>
    <property type="match status" value="1"/>
</dbReference>
<keyword evidence="2" id="KW-0812">Transmembrane</keyword>
<dbReference type="PANTHER" id="PTHR32063:SF0">
    <property type="entry name" value="SWARMING MOTILITY PROTEIN SWRC"/>
    <property type="match status" value="1"/>
</dbReference>
<dbReference type="SUPFAM" id="SSF82866">
    <property type="entry name" value="Multidrug efflux transporter AcrB transmembrane domain"/>
    <property type="match status" value="2"/>
</dbReference>
<proteinExistence type="predicted"/>
<dbReference type="Gene3D" id="1.20.1640.10">
    <property type="entry name" value="Multidrug efflux transporter AcrB transmembrane domain"/>
    <property type="match status" value="3"/>
</dbReference>
<feature type="transmembrane region" description="Helical" evidence="2">
    <location>
        <begin position="929"/>
        <end position="951"/>
    </location>
</feature>
<gene>
    <name evidence="3" type="ORF">ACFPQ6_17905</name>
</gene>
<dbReference type="RefSeq" id="WP_380052002.1">
    <property type="nucleotide sequence ID" value="NZ_JBHSOH010000043.1"/>
</dbReference>
<accession>A0ABW1DRB1</accession>
<dbReference type="PRINTS" id="PR00702">
    <property type="entry name" value="ACRIFLAVINRP"/>
</dbReference>
<feature type="transmembrane region" description="Helical" evidence="2">
    <location>
        <begin position="470"/>
        <end position="489"/>
    </location>
</feature>
<dbReference type="InterPro" id="IPR027463">
    <property type="entry name" value="AcrB_DN_DC_subdom"/>
</dbReference>
<reference evidence="4" key="1">
    <citation type="journal article" date="2019" name="Int. J. Syst. Evol. Microbiol.">
        <title>The Global Catalogue of Microorganisms (GCM) 10K type strain sequencing project: providing services to taxonomists for standard genome sequencing and annotation.</title>
        <authorList>
            <consortium name="The Broad Institute Genomics Platform"/>
            <consortium name="The Broad Institute Genome Sequencing Center for Infectious Disease"/>
            <person name="Wu L."/>
            <person name="Ma J."/>
        </authorList>
    </citation>
    <scope>NUCLEOTIDE SEQUENCE [LARGE SCALE GENOMIC DNA]</scope>
    <source>
        <strain evidence="4">CGMCC 1.15053</strain>
    </source>
</reference>
<comment type="caution">
    <text evidence="3">The sequence shown here is derived from an EMBL/GenBank/DDBJ whole genome shotgun (WGS) entry which is preliminary data.</text>
</comment>
<feature type="transmembrane region" description="Helical" evidence="2">
    <location>
        <begin position="1065"/>
        <end position="1091"/>
    </location>
</feature>
<dbReference type="SUPFAM" id="SSF82714">
    <property type="entry name" value="Multidrug efflux transporter AcrB TolC docking domain, DN and DC subdomains"/>
    <property type="match status" value="2"/>
</dbReference>
<feature type="transmembrane region" description="Helical" evidence="2">
    <location>
        <begin position="396"/>
        <end position="417"/>
    </location>
</feature>
<feature type="transmembrane region" description="Helical" evidence="2">
    <location>
        <begin position="989"/>
        <end position="1014"/>
    </location>
</feature>
<dbReference type="EMBL" id="JBHSOH010000043">
    <property type="protein sequence ID" value="MFC5850176.1"/>
    <property type="molecule type" value="Genomic_DNA"/>
</dbReference>
<dbReference type="Proteomes" id="UP001595979">
    <property type="component" value="Unassembled WGS sequence"/>
</dbReference>
<keyword evidence="4" id="KW-1185">Reference proteome</keyword>
<feature type="transmembrane region" description="Helical" evidence="2">
    <location>
        <begin position="963"/>
        <end position="983"/>
    </location>
</feature>
<dbReference type="Gene3D" id="3.30.2090.10">
    <property type="entry name" value="Multidrug efflux transporter AcrB TolC docking domain, DN and DC subdomains"/>
    <property type="match status" value="2"/>
</dbReference>
<feature type="transmembrane region" description="Helical" evidence="2">
    <location>
        <begin position="528"/>
        <end position="559"/>
    </location>
</feature>
<dbReference type="SUPFAM" id="SSF82693">
    <property type="entry name" value="Multidrug efflux transporter AcrB pore domain, PN1, PN2, PC1 and PC2 subdomains"/>
    <property type="match status" value="3"/>
</dbReference>
<name>A0ABW1DRB1_9DEIO</name>
<organism evidence="3 4">
    <name type="scientific">Deinococcus petrolearius</name>
    <dbReference type="NCBI Taxonomy" id="1751295"/>
    <lineage>
        <taxon>Bacteria</taxon>
        <taxon>Thermotogati</taxon>
        <taxon>Deinococcota</taxon>
        <taxon>Deinococci</taxon>
        <taxon>Deinococcales</taxon>
        <taxon>Deinococcaceae</taxon>
        <taxon>Deinococcus</taxon>
    </lineage>
</organism>
<feature type="transmembrane region" description="Helical" evidence="2">
    <location>
        <begin position="21"/>
        <end position="42"/>
    </location>
</feature>
<feature type="transmembrane region" description="Helical" evidence="2">
    <location>
        <begin position="1034"/>
        <end position="1053"/>
    </location>
</feature>
<keyword evidence="2" id="KW-0472">Membrane</keyword>
<evidence type="ECO:0000313" key="4">
    <source>
        <dbReference type="Proteomes" id="UP001595979"/>
    </source>
</evidence>
<keyword evidence="2" id="KW-1133">Transmembrane helix</keyword>
<feature type="transmembrane region" description="Helical" evidence="2">
    <location>
        <begin position="366"/>
        <end position="384"/>
    </location>
</feature>
<dbReference type="InterPro" id="IPR001036">
    <property type="entry name" value="Acrflvin-R"/>
</dbReference>
<feature type="transmembrane region" description="Helical" evidence="2">
    <location>
        <begin position="606"/>
        <end position="626"/>
    </location>
</feature>
<dbReference type="Pfam" id="PF00873">
    <property type="entry name" value="ACR_tran"/>
    <property type="match status" value="2"/>
</dbReference>
<sequence>MIRNVGQKVLGGVNPLVGFSVTRYVFAIGIFVGVVVFGFAAMRSLGVDLLPSTNIPVVTVSTTYSGASPASVDDEVTQVIESAVAQVPGVTTLSSTSNTGSSRVTLQLQDGTDQNSAANQVASLVSAASRQLPDGAGSPSVRTFNPNSSAILEFGVSGAAAAQADVYDYVENQLVPNLQRVDGVADVSLSGGSQRAVAVQLDPDKLSAYGLNPQAVSSAISGSNVSSSIGTITRDGNSLTYTTNAKLTSLDDIANVLVDTAKGVRVSDVAQIQDSTTVDGVTRVNGLPVVLVSIQQASGSNAVAVVDGVKALIAKTTLPGGYAVTYSNDTTGPIRASIESTTHELWITALVVALVTLLFLGRLNTAFTVIAAIPISLAAAPILYKLMGFTFNQVSLLALIVAIGIVVDDSIVVAENVERYRAMGYDRIQSVLRGASEVFSAVAAASLSLLAVLIPVSFMGGIIGEYVKQFALGLAAAVLMSWLEALLFLTVRMAYTPDAAPLTWRDVPRVLARGPEALRWGLGTVRAWWFWVLAVALAALLWTRVAPLWALAVLALPLVLVAGRYLWGALLALAEALTGTLHGLTDRALVGVREAYARSLEGALRASAAVLVLAAGFLVATVLLLGPRTQFTFTPSTDSGTLRAGLRLPSGLDLNTRNLLVNRLETYFLAQPAVQTVQASVTDSGTNLNITLKDKGERAPVATLTTQYQQALRGMFSDYPNVRANLFSGGGFRGQGNSLSITLVASNFDLLKTRAAAAVNVLEADAGVSSASSSLDSTTLENRFVPNQSQLAGAGLSASTVASALQTYGSGSSGGNVELGGVTYPITVELEPQYLQDEQSLLSLPVYSSSLSSSVTVGQLGSIVQASTPTSIPRTNRLYSLDLSVEPDPGSGLTTAQLQERLVSALTSAGVVDNLVTVGSSDRNSAFGLGAQLGGVGLQAFALSMLLVYLVMGAQFNSFRYPLYLLLPVPFAVAGAYWMIFLTRSTLDIFGVLGFLLLIGLSAKNAIIYLEFVVEKLEELPLREALIEASRLRFRPIVMTTLTVLVISIPLLLSSGSGSEFGKSLSIVIVGGISISAVMTFYVVPAAFYLFERRRLARRVPEPGQPGKAAPVVSLPQGGAQAAPGT</sequence>
<feature type="transmembrane region" description="Helical" evidence="2">
    <location>
        <begin position="438"/>
        <end position="464"/>
    </location>
</feature>
<evidence type="ECO:0000256" key="2">
    <source>
        <dbReference type="SAM" id="Phobius"/>
    </source>
</evidence>
<feature type="transmembrane region" description="Helical" evidence="2">
    <location>
        <begin position="345"/>
        <end position="361"/>
    </location>
</feature>
<evidence type="ECO:0000256" key="1">
    <source>
        <dbReference type="SAM" id="MobiDB-lite"/>
    </source>
</evidence>
<feature type="region of interest" description="Disordered" evidence="1">
    <location>
        <begin position="1102"/>
        <end position="1126"/>
    </location>
</feature>
<dbReference type="Gene3D" id="3.30.70.1320">
    <property type="entry name" value="Multidrug efflux transporter AcrB pore domain like"/>
    <property type="match status" value="1"/>
</dbReference>